<evidence type="ECO:0000313" key="1">
    <source>
        <dbReference type="EMBL" id="EDR47711.1"/>
    </source>
</evidence>
<organism evidence="3 4">
    <name type="scientific">Dorea formicigenerans ATCC 27755</name>
    <dbReference type="NCBI Taxonomy" id="411461"/>
    <lineage>
        <taxon>Bacteria</taxon>
        <taxon>Bacillati</taxon>
        <taxon>Bacillota</taxon>
        <taxon>Clostridia</taxon>
        <taxon>Lachnospirales</taxon>
        <taxon>Lachnospiraceae</taxon>
        <taxon>Dorea</taxon>
    </lineage>
</organism>
<dbReference type="EMBL" id="AAXA02000008">
    <property type="protein sequence ID" value="EDR48118.1"/>
    <property type="molecule type" value="Genomic_DNA"/>
</dbReference>
<accession>B0G2I9</accession>
<dbReference type="EMBL" id="AAXA02000010">
    <property type="protein sequence ID" value="EDR47711.1"/>
    <property type="molecule type" value="Genomic_DNA"/>
</dbReference>
<comment type="caution">
    <text evidence="3">The sequence shown here is derived from an EMBL/GenBank/DDBJ whole genome shotgun (WGS) entry which is preliminary data.</text>
</comment>
<reference evidence="3 4" key="1">
    <citation type="submission" date="2007-10" db="EMBL/GenBank/DDBJ databases">
        <title>Draft genome sequence of Dorea formicigenerans(ATCC 27755).</title>
        <authorList>
            <person name="Sudarsanam P."/>
            <person name="Ley R."/>
            <person name="Guruge J."/>
            <person name="Turnbaugh P.J."/>
            <person name="Mahowald M."/>
            <person name="Liep D."/>
            <person name="Gordon J."/>
        </authorList>
    </citation>
    <scope>NUCLEOTIDE SEQUENCE [LARGE SCALE GENOMIC DNA]</scope>
    <source>
        <strain evidence="3 4">ATCC 27755</strain>
    </source>
</reference>
<sequence length="44" mass="4882">MGVNPPADIASGRAHIVRWTMVLRRPKRSVDLQRCAVEVCHAIA</sequence>
<dbReference type="AlphaFoldDB" id="B0G2I9"/>
<proteinExistence type="predicted"/>
<evidence type="ECO:0000313" key="3">
    <source>
        <dbReference type="EMBL" id="EDR48118.1"/>
    </source>
</evidence>
<gene>
    <name evidence="3" type="ORF">DORFOR_00453</name>
    <name evidence="2" type="ORF">DORFOR_00673</name>
    <name evidence="1" type="ORF">DORFOR_00792</name>
</gene>
<evidence type="ECO:0000313" key="2">
    <source>
        <dbReference type="EMBL" id="EDR48016.1"/>
    </source>
</evidence>
<protein>
    <submittedName>
        <fullName evidence="3">Uncharacterized protein</fullName>
    </submittedName>
</protein>
<reference evidence="3 4" key="2">
    <citation type="submission" date="2007-10" db="EMBL/GenBank/DDBJ databases">
        <authorList>
            <person name="Fulton L."/>
            <person name="Clifton S."/>
            <person name="Fulton B."/>
            <person name="Xu J."/>
            <person name="Minx P."/>
            <person name="Pepin K.H."/>
            <person name="Johnson M."/>
            <person name="Thiruvilangam P."/>
            <person name="Bhonagiri V."/>
            <person name="Nash W.E."/>
            <person name="Wang C."/>
            <person name="Mardis E.R."/>
            <person name="Wilson R.K."/>
        </authorList>
    </citation>
    <scope>NUCLEOTIDE SEQUENCE [LARGE SCALE GENOMIC DNA]</scope>
    <source>
        <strain evidence="3 4">ATCC 27755</strain>
    </source>
</reference>
<evidence type="ECO:0000313" key="4">
    <source>
        <dbReference type="Proteomes" id="UP000005359"/>
    </source>
</evidence>
<name>B0G2I9_9FIRM</name>
<dbReference type="Proteomes" id="UP000005359">
    <property type="component" value="Unassembled WGS sequence"/>
</dbReference>
<dbReference type="STRING" id="411461.DORFOR_00453"/>
<dbReference type="PaxDb" id="411461-DORFOR_00453"/>
<dbReference type="EMBL" id="AAXA02000009">
    <property type="protein sequence ID" value="EDR48016.1"/>
    <property type="molecule type" value="Genomic_DNA"/>
</dbReference>